<feature type="region of interest" description="Disordered" evidence="1">
    <location>
        <begin position="33"/>
        <end position="165"/>
    </location>
</feature>
<proteinExistence type="predicted"/>
<keyword evidence="2" id="KW-1185">Reference proteome</keyword>
<feature type="compositionally biased region" description="Polar residues" evidence="1">
    <location>
        <begin position="66"/>
        <end position="84"/>
    </location>
</feature>
<organism evidence="2 3">
    <name type="scientific">Ditylenchus dipsaci</name>
    <dbReference type="NCBI Taxonomy" id="166011"/>
    <lineage>
        <taxon>Eukaryota</taxon>
        <taxon>Metazoa</taxon>
        <taxon>Ecdysozoa</taxon>
        <taxon>Nematoda</taxon>
        <taxon>Chromadorea</taxon>
        <taxon>Rhabditida</taxon>
        <taxon>Tylenchina</taxon>
        <taxon>Tylenchomorpha</taxon>
        <taxon>Sphaerularioidea</taxon>
        <taxon>Anguinidae</taxon>
        <taxon>Anguininae</taxon>
        <taxon>Ditylenchus</taxon>
    </lineage>
</organism>
<protein>
    <submittedName>
        <fullName evidence="3">Uncharacterized protein</fullName>
    </submittedName>
</protein>
<feature type="compositionally biased region" description="Low complexity" evidence="1">
    <location>
        <begin position="135"/>
        <end position="146"/>
    </location>
</feature>
<name>A0A915EGR2_9BILA</name>
<feature type="compositionally biased region" description="Polar residues" evidence="1">
    <location>
        <begin position="96"/>
        <end position="116"/>
    </location>
</feature>
<evidence type="ECO:0000256" key="1">
    <source>
        <dbReference type="SAM" id="MobiDB-lite"/>
    </source>
</evidence>
<sequence length="192" mass="21144">MLSLPKTQQILARTGKWFQNPGSEQILATPTRVPLPRSPVTSSLQSGSERSQLQDQEYLDDPSVSACATHQRSISDASAVSSTRRPSEIARKLSVKQRQTTLHRQPSLETDSQQGMNGAAGEFFNGVVNEKDSSTRQQQQSSSVASNHPINNGTPGKGSSKDRWTRSIMSGTMPNIRLYTSKHLQLGEFLKY</sequence>
<dbReference type="Proteomes" id="UP000887574">
    <property type="component" value="Unplaced"/>
</dbReference>
<evidence type="ECO:0000313" key="2">
    <source>
        <dbReference type="Proteomes" id="UP000887574"/>
    </source>
</evidence>
<dbReference type="WBParaSite" id="jg5168">
    <property type="protein sequence ID" value="jg5168"/>
    <property type="gene ID" value="jg5168"/>
</dbReference>
<reference evidence="3" key="1">
    <citation type="submission" date="2022-11" db="UniProtKB">
        <authorList>
            <consortium name="WormBaseParasite"/>
        </authorList>
    </citation>
    <scope>IDENTIFICATION</scope>
</reference>
<accession>A0A915EGR2</accession>
<dbReference type="AlphaFoldDB" id="A0A915EGR2"/>
<evidence type="ECO:0000313" key="3">
    <source>
        <dbReference type="WBParaSite" id="jg5168"/>
    </source>
</evidence>
<feature type="compositionally biased region" description="Polar residues" evidence="1">
    <location>
        <begin position="39"/>
        <end position="55"/>
    </location>
</feature>